<comment type="caution">
    <text evidence="5">The sequence shown here is derived from an EMBL/GenBank/DDBJ whole genome shotgun (WGS) entry which is preliminary data.</text>
</comment>
<evidence type="ECO:0000313" key="5">
    <source>
        <dbReference type="EMBL" id="CAF1351023.1"/>
    </source>
</evidence>
<dbReference type="OrthoDB" id="202825at2759"/>
<name>A0A815H988_ADIRI</name>
<dbReference type="PROSITE" id="PS51221">
    <property type="entry name" value="TTL"/>
    <property type="match status" value="1"/>
</dbReference>
<gene>
    <name evidence="5" type="ORF">EDS130_LOCUS33279</name>
</gene>
<dbReference type="GO" id="GO:0005524">
    <property type="term" value="F:ATP binding"/>
    <property type="evidence" value="ECO:0007669"/>
    <property type="project" value="UniProtKB-KW"/>
</dbReference>
<protein>
    <submittedName>
        <fullName evidence="5">Uncharacterized protein</fullName>
    </submittedName>
</protein>
<dbReference type="EMBL" id="CAJNOJ010000264">
    <property type="protein sequence ID" value="CAF1351023.1"/>
    <property type="molecule type" value="Genomic_DNA"/>
</dbReference>
<accession>A0A815H988</accession>
<evidence type="ECO:0000256" key="1">
    <source>
        <dbReference type="ARBA" id="ARBA00022598"/>
    </source>
</evidence>
<feature type="compositionally biased region" description="Acidic residues" evidence="4">
    <location>
        <begin position="837"/>
        <end position="851"/>
    </location>
</feature>
<evidence type="ECO:0000256" key="2">
    <source>
        <dbReference type="ARBA" id="ARBA00022741"/>
    </source>
</evidence>
<dbReference type="PANTHER" id="PTHR12241">
    <property type="entry name" value="TUBULIN POLYGLUTAMYLASE"/>
    <property type="match status" value="1"/>
</dbReference>
<dbReference type="GO" id="GO:0036064">
    <property type="term" value="C:ciliary basal body"/>
    <property type="evidence" value="ECO:0007669"/>
    <property type="project" value="TreeGrafter"/>
</dbReference>
<evidence type="ECO:0000256" key="4">
    <source>
        <dbReference type="SAM" id="MobiDB-lite"/>
    </source>
</evidence>
<dbReference type="AlphaFoldDB" id="A0A815H988"/>
<dbReference type="Proteomes" id="UP000663852">
    <property type="component" value="Unassembled WGS sequence"/>
</dbReference>
<feature type="region of interest" description="Disordered" evidence="4">
    <location>
        <begin position="824"/>
        <end position="871"/>
    </location>
</feature>
<dbReference type="Gene3D" id="3.30.470.20">
    <property type="entry name" value="ATP-grasp fold, B domain"/>
    <property type="match status" value="1"/>
</dbReference>
<sequence>MLRSLNSLVDQSSSSSSSVYNYKTFNEMGTRPTSARILNQSSIKSNNKSNKNNRNLKKPLVNQCTHLSLPPVSNPISIQDVIIEGEWQLQGNTIDHTKCKLLGIESLVLICHDIMSKTQDHMRLKQQEQRISFISWKLWSSIRLDAYRTLTDADRAVLNRAHIYDLMTIVFEAASTSRSISHLVCIWREASEHTKQRHPTTSLNQIKVSYENAFRHLTHTPDNSLLQIAVHASLLTSHSRMDLQNLGEQFGVKRNQFDMGLIRDSSQHFQDFIKFLREQKFKQEREQQTVDTNKLPYKPRKKRGLNANVSGTKFSAVRLASDVFGFAISSENDFTTNMIWNDTLISMEIVSALKPFQKINHFPSMSEISRKDLLARNFDKLSRVLPDEYNYTPRTWILPNEYNAWYSYASSKPKSDSVAYILKPNNGAMGHGIQVCCDYERIQPMDNYIVQEYLQNPYLIEGYKFDLRIYALVTSCDPLRLFIFNNGLVRMSTEKYEAASRKNASHLYMHLTNYSVNKYNVDYEISKSSTNAENTGSKRSLKYLFDYLRTQKEDANKLWKDIQNVVIKTVFLSQPHLFNAYRMCRPGASPSSESVCFELLGFDILIDQELKPWVLEVNRCPSFGTNEQIDFDIKMKLLLDTFQLLRFRTLDRKKSLAIEKAEAQRRLYRNMGKTSRLFDDSALTVSNGNFSDLRSRQRKIADIKEKLYLLHREIARETFENRHLGDFIRLFPVEDSIRMSELMNLLTKCFDVLYTNKKDLSWSNKYYNRYKEDELLDQLAELEDLEQNDQNQNSRLAHSAPINKTPFSSWSAVNITETINNLPAIDRGSPTASFESECSDNADYEDDDENENECRLDSPPPSDLISKASASTTTIKSNNSLIKKYASQSRTDISSTSISSLLLRKQRQSQCIPSTLPPKPPVNSSISRLNRLPDRKINPNESQSRLGARIVNNKSQTITYTTIIQTPRKTTNGRTTTLTLPKECQLNTEELNRLYQLILEQMHQLCIRYPNKTADETRRICHEVVENWNKYRNSIGDFWLSRLDASKRQAIIRIVWTNVQQIIKQICTIDEPIEHLSLSKHLIKLEQRLLSNHGQCLWDICQNRHNSWSTTLMSNTVRLSPIELSCCNRFVELCKQALFVVYRYSTDEKTEKQRQQQTEGTTVAVIG</sequence>
<dbReference type="Pfam" id="PF03133">
    <property type="entry name" value="TTL"/>
    <property type="match status" value="1"/>
</dbReference>
<dbReference type="GO" id="GO:0015631">
    <property type="term" value="F:tubulin binding"/>
    <property type="evidence" value="ECO:0007669"/>
    <property type="project" value="TreeGrafter"/>
</dbReference>
<dbReference type="GO" id="GO:0000226">
    <property type="term" value="P:microtubule cytoskeleton organization"/>
    <property type="evidence" value="ECO:0007669"/>
    <property type="project" value="TreeGrafter"/>
</dbReference>
<keyword evidence="1" id="KW-0436">Ligase</keyword>
<organism evidence="5 6">
    <name type="scientific">Adineta ricciae</name>
    <name type="common">Rotifer</name>
    <dbReference type="NCBI Taxonomy" id="249248"/>
    <lineage>
        <taxon>Eukaryota</taxon>
        <taxon>Metazoa</taxon>
        <taxon>Spiralia</taxon>
        <taxon>Gnathifera</taxon>
        <taxon>Rotifera</taxon>
        <taxon>Eurotatoria</taxon>
        <taxon>Bdelloidea</taxon>
        <taxon>Adinetida</taxon>
        <taxon>Adinetidae</taxon>
        <taxon>Adineta</taxon>
    </lineage>
</organism>
<keyword evidence="2" id="KW-0547">Nucleotide-binding</keyword>
<dbReference type="PANTHER" id="PTHR12241:SF147">
    <property type="entry name" value="TUBULIN POLYGLUTAMYLASE TTLL7"/>
    <property type="match status" value="1"/>
</dbReference>
<dbReference type="GO" id="GO:0070740">
    <property type="term" value="F:tubulin-glutamic acid ligase activity"/>
    <property type="evidence" value="ECO:0007669"/>
    <property type="project" value="TreeGrafter"/>
</dbReference>
<proteinExistence type="predicted"/>
<keyword evidence="3" id="KW-0067">ATP-binding</keyword>
<dbReference type="SUPFAM" id="SSF56059">
    <property type="entry name" value="Glutathione synthetase ATP-binding domain-like"/>
    <property type="match status" value="1"/>
</dbReference>
<evidence type="ECO:0000256" key="3">
    <source>
        <dbReference type="ARBA" id="ARBA00022840"/>
    </source>
</evidence>
<reference evidence="5" key="1">
    <citation type="submission" date="2021-02" db="EMBL/GenBank/DDBJ databases">
        <authorList>
            <person name="Nowell W R."/>
        </authorList>
    </citation>
    <scope>NUCLEOTIDE SEQUENCE</scope>
</reference>
<evidence type="ECO:0000313" key="6">
    <source>
        <dbReference type="Proteomes" id="UP000663852"/>
    </source>
</evidence>
<dbReference type="InterPro" id="IPR004344">
    <property type="entry name" value="TTL/TTLL_fam"/>
</dbReference>